<reference evidence="12" key="1">
    <citation type="submission" date="2018-02" db="EMBL/GenBank/DDBJ databases">
        <authorList>
            <person name="Kim S.-K."/>
            <person name="Jung H.-I."/>
            <person name="Lee S.-W."/>
        </authorList>
    </citation>
    <scope>NUCLEOTIDE SEQUENCE</scope>
    <source>
        <strain evidence="12">SK3146</strain>
    </source>
</reference>
<dbReference type="Proteomes" id="UP001057134">
    <property type="component" value="Chromosome"/>
</dbReference>
<feature type="transmembrane region" description="Helical" evidence="10">
    <location>
        <begin position="85"/>
        <end position="107"/>
    </location>
</feature>
<keyword evidence="7 10" id="KW-0406">Ion transport</keyword>
<feature type="transmembrane region" description="Helical" evidence="10">
    <location>
        <begin position="358"/>
        <end position="382"/>
    </location>
</feature>
<feature type="transmembrane region" description="Helical" evidence="10">
    <location>
        <begin position="156"/>
        <end position="174"/>
    </location>
</feature>
<keyword evidence="10" id="KW-0050">Antiport</keyword>
<feature type="transmembrane region" description="Helical" evidence="10">
    <location>
        <begin position="216"/>
        <end position="233"/>
    </location>
</feature>
<feature type="domain" description="Cation/H+ exchanger transmembrane" evidence="11">
    <location>
        <begin position="10"/>
        <end position="418"/>
    </location>
</feature>
<keyword evidence="8 10" id="KW-0472">Membrane</keyword>
<keyword evidence="9 10" id="KW-0739">Sodium transport</keyword>
<evidence type="ECO:0000313" key="13">
    <source>
        <dbReference type="Proteomes" id="UP001057134"/>
    </source>
</evidence>
<evidence type="ECO:0000259" key="11">
    <source>
        <dbReference type="Pfam" id="PF00999"/>
    </source>
</evidence>
<name>A0ABY4RWV1_9BACL</name>
<feature type="transmembrane region" description="Helical" evidence="10">
    <location>
        <begin position="313"/>
        <end position="337"/>
    </location>
</feature>
<comment type="subcellular location">
    <subcellularLocation>
        <location evidence="1 10">Cell membrane</location>
        <topology evidence="1 10">Multi-pass membrane protein</topology>
    </subcellularLocation>
</comment>
<dbReference type="InterPro" id="IPR018422">
    <property type="entry name" value="Cation/H_exchanger_CPA1"/>
</dbReference>
<feature type="transmembrane region" description="Helical" evidence="10">
    <location>
        <begin position="239"/>
        <end position="255"/>
    </location>
</feature>
<dbReference type="PANTHER" id="PTHR10110">
    <property type="entry name" value="SODIUM/HYDROGEN EXCHANGER"/>
    <property type="match status" value="1"/>
</dbReference>
<evidence type="ECO:0000256" key="3">
    <source>
        <dbReference type="ARBA" id="ARBA00022475"/>
    </source>
</evidence>
<sequence length="683" mass="75209">MELFLGILVLLALLGLSNVVNRIVPFVPVPLIQIALGVCVALLPAGVHIPLNPELFFVLFVAPLLFNDGKRTPLKELWKLRAPILLLAVGLVFVTVAAAGYVIHWMIPAIPLPAAFALAAILSPTDAVSVSALSARIHLPKRILRLLEGEALMNDASGLVAFKFAIAAAVTGVFSLPQAALSFMVIALGGLLLGVLLSLLIVGLQLLLRRFGMEDITVHMIIQILTPFLLYLIAEECGVSGILAAVAGGIVHAVKQELNQSVMIELQMVSTHTWSVVLFVLNGLVFVILGLQIPAVSSVIFRDAAYSNYEALGYIAVISVLLIALRFAWILAFTRGAGLFSSGKDTRILKDVPGMKSIVLTSLSGVRGTVTLAGAFSIPLALKDGSPFPERNLIIFLAAGVILFSLLVASIVLPLLTKRKEADVNMQEEENDTQIRTMTAALHAINQERTEHNAKAAAAAAGDYKKWIHQVRSEKINRKLGPGAREVETELRLTALRKERETVEEMAQNQEISPDMATLIGQRFGQTELILANRLHLWRIMLMLLVQRIQMLIQSKADPAKAPMKLDAKEIDSLREMKIRTSEAAVDEIKRRIQDDNREVALEVISHYNHVIARIRLQKSGGYPHDERFGEQKKELHTVAVQAERDEVQKLYEQGTISRRTANKIRQYISYREALMFEQDELE</sequence>
<dbReference type="InterPro" id="IPR006153">
    <property type="entry name" value="Cation/H_exchanger_TM"/>
</dbReference>
<dbReference type="RefSeq" id="WP_249862624.1">
    <property type="nucleotide sequence ID" value="NZ_CP027059.1"/>
</dbReference>
<dbReference type="NCBIfam" id="TIGR00831">
    <property type="entry name" value="a_cpa1"/>
    <property type="match status" value="1"/>
</dbReference>
<keyword evidence="6 10" id="KW-0915">Sodium</keyword>
<proteinExistence type="inferred from homology"/>
<evidence type="ECO:0000256" key="5">
    <source>
        <dbReference type="ARBA" id="ARBA00022989"/>
    </source>
</evidence>
<comment type="similarity">
    <text evidence="10">Belongs to the monovalent cation:proton antiporter 1 (CPA1) transporter (TC 2.A.36) family.</text>
</comment>
<accession>A0ABY4RWV1</accession>
<evidence type="ECO:0000256" key="8">
    <source>
        <dbReference type="ARBA" id="ARBA00023136"/>
    </source>
</evidence>
<evidence type="ECO:0000313" key="12">
    <source>
        <dbReference type="EMBL" id="UQZ87136.1"/>
    </source>
</evidence>
<dbReference type="Gene3D" id="6.10.140.1330">
    <property type="match status" value="1"/>
</dbReference>
<keyword evidence="13" id="KW-1185">Reference proteome</keyword>
<feature type="transmembrane region" description="Helical" evidence="10">
    <location>
        <begin position="394"/>
        <end position="416"/>
    </location>
</feature>
<reference evidence="12" key="2">
    <citation type="journal article" date="2021" name="J Anim Sci Technol">
        <title>Complete genome sequence of Paenibacillus konkukensis sp. nov. SK3146 as a potential probiotic strain.</title>
        <authorList>
            <person name="Jung H.I."/>
            <person name="Park S."/>
            <person name="Niu K.M."/>
            <person name="Lee S.W."/>
            <person name="Kothari D."/>
            <person name="Yi K.J."/>
            <person name="Kim S.K."/>
        </authorList>
    </citation>
    <scope>NUCLEOTIDE SEQUENCE</scope>
    <source>
        <strain evidence="12">SK3146</strain>
    </source>
</reference>
<dbReference type="InterPro" id="IPR004705">
    <property type="entry name" value="Cation/H_exchanger_CPA1_bac"/>
</dbReference>
<evidence type="ECO:0000256" key="2">
    <source>
        <dbReference type="ARBA" id="ARBA00022448"/>
    </source>
</evidence>
<feature type="transmembrane region" description="Helical" evidence="10">
    <location>
        <begin position="180"/>
        <end position="204"/>
    </location>
</feature>
<feature type="transmembrane region" description="Helical" evidence="10">
    <location>
        <begin position="113"/>
        <end position="135"/>
    </location>
</feature>
<feature type="transmembrane region" description="Helical" evidence="10">
    <location>
        <begin position="276"/>
        <end position="301"/>
    </location>
</feature>
<keyword evidence="4 10" id="KW-0812">Transmembrane</keyword>
<evidence type="ECO:0000256" key="10">
    <source>
        <dbReference type="RuleBase" id="RU366002"/>
    </source>
</evidence>
<gene>
    <name evidence="12" type="primary">nhaK_2</name>
    <name evidence="12" type="ORF">SK3146_06432</name>
</gene>
<dbReference type="EMBL" id="CP027059">
    <property type="protein sequence ID" value="UQZ87136.1"/>
    <property type="molecule type" value="Genomic_DNA"/>
</dbReference>
<comment type="function">
    <text evidence="10">Na(+)/H(+) antiporter that extrudes sodium in exchange for external protons.</text>
</comment>
<evidence type="ECO:0000256" key="4">
    <source>
        <dbReference type="ARBA" id="ARBA00022692"/>
    </source>
</evidence>
<keyword evidence="3 10" id="KW-1003">Cell membrane</keyword>
<evidence type="ECO:0000256" key="6">
    <source>
        <dbReference type="ARBA" id="ARBA00023053"/>
    </source>
</evidence>
<evidence type="ECO:0000256" key="9">
    <source>
        <dbReference type="ARBA" id="ARBA00023201"/>
    </source>
</evidence>
<keyword evidence="2 10" id="KW-0813">Transport</keyword>
<protein>
    <submittedName>
        <fullName evidence="12">Sodium, potassium, lithium and rubidium/H(+) antiporter</fullName>
    </submittedName>
</protein>
<dbReference type="PANTHER" id="PTHR10110:SF86">
    <property type="entry name" value="SODIUM_HYDROGEN EXCHANGER 7"/>
    <property type="match status" value="1"/>
</dbReference>
<feature type="transmembrane region" description="Helical" evidence="10">
    <location>
        <begin position="32"/>
        <end position="65"/>
    </location>
</feature>
<organism evidence="12 13">
    <name type="scientific">Paenibacillus konkukensis</name>
    <dbReference type="NCBI Taxonomy" id="2020716"/>
    <lineage>
        <taxon>Bacteria</taxon>
        <taxon>Bacillati</taxon>
        <taxon>Bacillota</taxon>
        <taxon>Bacilli</taxon>
        <taxon>Bacillales</taxon>
        <taxon>Paenibacillaceae</taxon>
        <taxon>Paenibacillus</taxon>
    </lineage>
</organism>
<evidence type="ECO:0000256" key="1">
    <source>
        <dbReference type="ARBA" id="ARBA00004651"/>
    </source>
</evidence>
<dbReference type="Pfam" id="PF00999">
    <property type="entry name" value="Na_H_Exchanger"/>
    <property type="match status" value="1"/>
</dbReference>
<evidence type="ECO:0000256" key="7">
    <source>
        <dbReference type="ARBA" id="ARBA00023065"/>
    </source>
</evidence>
<keyword evidence="5 10" id="KW-1133">Transmembrane helix</keyword>